<dbReference type="Gene3D" id="2.70.98.10">
    <property type="match status" value="1"/>
</dbReference>
<comment type="caution">
    <text evidence="1">The sequence shown here is derived from an EMBL/GenBank/DDBJ whole genome shotgun (WGS) entry which is preliminary data.</text>
</comment>
<dbReference type="Pfam" id="PF01263">
    <property type="entry name" value="Aldose_epim"/>
    <property type="match status" value="1"/>
</dbReference>
<dbReference type="InterPro" id="IPR011013">
    <property type="entry name" value="Gal_mutarotase_sf_dom"/>
</dbReference>
<evidence type="ECO:0000313" key="1">
    <source>
        <dbReference type="EMBL" id="MFO3665739.1"/>
    </source>
</evidence>
<dbReference type="RefSeq" id="WP_410031419.1">
    <property type="nucleotide sequence ID" value="NZ_JBGMEI010000006.1"/>
</dbReference>
<protein>
    <submittedName>
        <fullName evidence="1">Aldose epimerase</fullName>
    </submittedName>
</protein>
<dbReference type="EMBL" id="JBGMEI010000006">
    <property type="protein sequence ID" value="MFO3665739.1"/>
    <property type="molecule type" value="Genomic_DNA"/>
</dbReference>
<organism evidence="1 2">
    <name type="scientific">Anaerococcus martiniensis</name>
    <dbReference type="NCBI Taxonomy" id="3115615"/>
    <lineage>
        <taxon>Bacteria</taxon>
        <taxon>Bacillati</taxon>
        <taxon>Bacillota</taxon>
        <taxon>Tissierellia</taxon>
        <taxon>Tissierellales</taxon>
        <taxon>Peptoniphilaceae</taxon>
        <taxon>Anaerococcus</taxon>
    </lineage>
</organism>
<dbReference type="SUPFAM" id="SSF74650">
    <property type="entry name" value="Galactose mutarotase-like"/>
    <property type="match status" value="1"/>
</dbReference>
<dbReference type="InterPro" id="IPR008183">
    <property type="entry name" value="Aldose_1/G6P_1-epimerase"/>
</dbReference>
<evidence type="ECO:0000313" key="2">
    <source>
        <dbReference type="Proteomes" id="UP001637996"/>
    </source>
</evidence>
<gene>
    <name evidence="1" type="ORF">ACCQ41_05715</name>
</gene>
<proteinExistence type="predicted"/>
<keyword evidence="2" id="KW-1185">Reference proteome</keyword>
<sequence length="235" mass="27177">MKVKLENSIARLEVNTNGAYIDNFEVKGNPIFFPKVMVKIGEQLKIRGGMHICAPNFGLDNTLKSLPSHGFGRDLLWEVLEQREDFIRLSLDGVDTYKEVRFIVSYELDGPNLLLNLEIENNSNEEKLIAPGFHPYFYADHSPVTINDKNIDKADLPKSIYERGQNQKFTINSNDVEILGLKNINRYVFWSDFKGDYICIEPTYNGNAFEDEKKEIYHLKSKEIFEMACEIKVHF</sequence>
<dbReference type="InterPro" id="IPR014718">
    <property type="entry name" value="GH-type_carb-bd"/>
</dbReference>
<accession>A0ABW9M955</accession>
<name>A0ABW9M955_9FIRM</name>
<dbReference type="Proteomes" id="UP001637996">
    <property type="component" value="Unassembled WGS sequence"/>
</dbReference>
<reference evidence="1 2" key="1">
    <citation type="journal article" date="2025" name="Anaerobe">
        <title>Description of Anaerococcus kampingiae sp. nov., Anaerococcus groningensis sp. nov., Anaerococcus martiniensis sp. nov., and Anaerococcus cruorum sp. nov., isolated from human clinical specimens.</title>
        <authorList>
            <person name="Boiten K.E."/>
            <person name="Meijer J."/>
            <person name="van Wezel E.M."/>
            <person name="Veloo A.C.M."/>
        </authorList>
    </citation>
    <scope>NUCLEOTIDE SEQUENCE [LARGE SCALE GENOMIC DNA]</scope>
    <source>
        <strain evidence="1 2">ENR0831</strain>
    </source>
</reference>